<protein>
    <submittedName>
        <fullName evidence="2">Uncharacterized protein</fullName>
    </submittedName>
</protein>
<dbReference type="OrthoDB" id="10568730at2759"/>
<dbReference type="EMBL" id="CAACVS010000294">
    <property type="protein sequence ID" value="VEU40652.1"/>
    <property type="molecule type" value="Genomic_DNA"/>
</dbReference>
<feature type="compositionally biased region" description="Low complexity" evidence="1">
    <location>
        <begin position="517"/>
        <end position="526"/>
    </location>
</feature>
<reference evidence="2 3" key="1">
    <citation type="submission" date="2019-01" db="EMBL/GenBank/DDBJ databases">
        <authorList>
            <person name="Ferrante I. M."/>
        </authorList>
    </citation>
    <scope>NUCLEOTIDE SEQUENCE [LARGE SCALE GENOMIC DNA]</scope>
    <source>
        <strain evidence="2 3">B856</strain>
    </source>
</reference>
<dbReference type="Proteomes" id="UP000291116">
    <property type="component" value="Unassembled WGS sequence"/>
</dbReference>
<keyword evidence="3" id="KW-1185">Reference proteome</keyword>
<proteinExistence type="predicted"/>
<evidence type="ECO:0000256" key="1">
    <source>
        <dbReference type="SAM" id="MobiDB-lite"/>
    </source>
</evidence>
<gene>
    <name evidence="2" type="ORF">PSNMU_V1.4_AUG-EV-PASAV3_0075440</name>
</gene>
<feature type="region of interest" description="Disordered" evidence="1">
    <location>
        <begin position="1"/>
        <end position="44"/>
    </location>
</feature>
<feature type="region of interest" description="Disordered" evidence="1">
    <location>
        <begin position="345"/>
        <end position="367"/>
    </location>
</feature>
<name>A0A448ZF31_9STRA</name>
<evidence type="ECO:0000313" key="2">
    <source>
        <dbReference type="EMBL" id="VEU40652.1"/>
    </source>
</evidence>
<evidence type="ECO:0000313" key="3">
    <source>
        <dbReference type="Proteomes" id="UP000291116"/>
    </source>
</evidence>
<feature type="compositionally biased region" description="Basic and acidic residues" evidence="1">
    <location>
        <begin position="498"/>
        <end position="516"/>
    </location>
</feature>
<feature type="region of interest" description="Disordered" evidence="1">
    <location>
        <begin position="383"/>
        <end position="437"/>
    </location>
</feature>
<dbReference type="AlphaFoldDB" id="A0A448ZF31"/>
<organism evidence="2 3">
    <name type="scientific">Pseudo-nitzschia multistriata</name>
    <dbReference type="NCBI Taxonomy" id="183589"/>
    <lineage>
        <taxon>Eukaryota</taxon>
        <taxon>Sar</taxon>
        <taxon>Stramenopiles</taxon>
        <taxon>Ochrophyta</taxon>
        <taxon>Bacillariophyta</taxon>
        <taxon>Bacillariophyceae</taxon>
        <taxon>Bacillariophycidae</taxon>
        <taxon>Bacillariales</taxon>
        <taxon>Bacillariaceae</taxon>
        <taxon>Pseudo-nitzschia</taxon>
    </lineage>
</organism>
<feature type="region of interest" description="Disordered" evidence="1">
    <location>
        <begin position="488"/>
        <end position="526"/>
    </location>
</feature>
<feature type="compositionally biased region" description="Low complexity" evidence="1">
    <location>
        <begin position="428"/>
        <end position="437"/>
    </location>
</feature>
<sequence length="605" mass="66582">MSKDAPPCFSDGRKFPLISIPKPADRGVTNSNINDRAPPKSTSKRIRIRRRNPFSDGRRNNFPDLDNFFKSTSESPSPGRLRVGHDSFHSHSRHDAYDDEDECYHLSDVGETSVLNMSIGARAALNEHARHVAKYGIDGEVAEKQESDESENQKNNSYEISSNAGTNVFLDHQWERLFDLSQVNYSSEGSDSGGIPPTPNFGTINSKFDVVNASTDRSGYEESSIEVLTDVSYDYFNSSRINLLVTPERNKNFRTAMIVTRDGNGVEDDLFGNHQNFLFDGAEADGLPYHDEIETSRVGSCRFTHSSQEGAFVQDPWVSSFNIGDVSRISAHSVSNANCTPNTSFQNYHSHGKKGNKSNDNFNGPLSAHFGADSPSMILNDSSFSSIGGMGPSQLPFDNNGYTSPEIPFSPSNDQKSGIRTKEKPSPDRSANSSSSIQSTVSSFIAEARTMAKQVVSDVEKSIGAMESLPVDFLRALEIGRADTLSPISRALSTPPSSRRDGSKKEKSQSKIHDTSKVNSSNSTSNNISSLSSSLSVIEDAAQTHLTGRKRYRTVVPRRVYLDSIAQQCDEEQDSFYVVQSDPETSRTGKRLLESFEEATTLNTF</sequence>
<accession>A0A448ZF31</accession>